<feature type="transmembrane region" description="Helical" evidence="3">
    <location>
        <begin position="502"/>
        <end position="528"/>
    </location>
</feature>
<comment type="caution">
    <text evidence="4">The sequence shown here is derived from an EMBL/GenBank/DDBJ whole genome shotgun (WGS) entry which is preliminary data.</text>
</comment>
<feature type="transmembrane region" description="Helical" evidence="3">
    <location>
        <begin position="159"/>
        <end position="182"/>
    </location>
</feature>
<feature type="transmembrane region" description="Helical" evidence="3">
    <location>
        <begin position="234"/>
        <end position="254"/>
    </location>
</feature>
<dbReference type="PANTHER" id="PTHR11328:SF28">
    <property type="entry name" value="MAJOR FACILITATOR SUPERFAMILY DOMAIN-CONTAINING PROTEIN 12"/>
    <property type="match status" value="1"/>
</dbReference>
<keyword evidence="3" id="KW-1133">Transmembrane helix</keyword>
<evidence type="ECO:0000256" key="3">
    <source>
        <dbReference type="SAM" id="Phobius"/>
    </source>
</evidence>
<evidence type="ECO:0000313" key="5">
    <source>
        <dbReference type="Proteomes" id="UP000689195"/>
    </source>
</evidence>
<accession>A0A8S1YH30</accession>
<keyword evidence="5" id="KW-1185">Reference proteome</keyword>
<organism evidence="4 5">
    <name type="scientific">Paramecium pentaurelia</name>
    <dbReference type="NCBI Taxonomy" id="43138"/>
    <lineage>
        <taxon>Eukaryota</taxon>
        <taxon>Sar</taxon>
        <taxon>Alveolata</taxon>
        <taxon>Ciliophora</taxon>
        <taxon>Intramacronucleata</taxon>
        <taxon>Oligohymenophorea</taxon>
        <taxon>Peniculida</taxon>
        <taxon>Parameciidae</taxon>
        <taxon>Paramecium</taxon>
    </lineage>
</organism>
<evidence type="ECO:0000256" key="1">
    <source>
        <dbReference type="ARBA" id="ARBA00008335"/>
    </source>
</evidence>
<feature type="transmembrane region" description="Helical" evidence="3">
    <location>
        <begin position="412"/>
        <end position="434"/>
    </location>
</feature>
<protein>
    <submittedName>
        <fullName evidence="4">Uncharacterized protein</fullName>
    </submittedName>
</protein>
<reference evidence="4" key="1">
    <citation type="submission" date="2021-01" db="EMBL/GenBank/DDBJ databases">
        <authorList>
            <consortium name="Genoscope - CEA"/>
            <person name="William W."/>
        </authorList>
    </citation>
    <scope>NUCLEOTIDE SEQUENCE</scope>
</reference>
<dbReference type="Pfam" id="PF13347">
    <property type="entry name" value="MFS_2"/>
    <property type="match status" value="1"/>
</dbReference>
<feature type="transmembrane region" description="Helical" evidence="3">
    <location>
        <begin position="534"/>
        <end position="557"/>
    </location>
</feature>
<dbReference type="Proteomes" id="UP000689195">
    <property type="component" value="Unassembled WGS sequence"/>
</dbReference>
<feature type="transmembrane region" description="Helical" evidence="3">
    <location>
        <begin position="203"/>
        <end position="222"/>
    </location>
</feature>
<evidence type="ECO:0000313" key="4">
    <source>
        <dbReference type="EMBL" id="CAD8211172.1"/>
    </source>
</evidence>
<dbReference type="GO" id="GO:0015293">
    <property type="term" value="F:symporter activity"/>
    <property type="evidence" value="ECO:0007669"/>
    <property type="project" value="InterPro"/>
</dbReference>
<proteinExistence type="inferred from homology"/>
<sequence length="585" mass="66611">MSQDEYIQTDNSQTNSLMDWNKVIKINEKDISFQKYKFDSLTASQFWAYCMGHMLNDLSAACWFNYLLFYLKRIMHVDFGSYAMLSGQIADALATPLVGYYSDRTNTSIGKRIPWYIGGYVVIIFSFLPVWNGNLIFDWMSLRNNNLVQVSYQNQRKTIYYTVFSAIFNFGWASLQISHMCLVPSLTCSRYKRDKLNSIRNTFQFIAVLIVYVTALIFFQLVNSKNGTDSEQAFQYLSLICVAIGTATSVFFIIQINEPKLTSDCTKYARILLKILKERQNCYIATTYIPQDQEIINNQVQDESKNNSSSEDIQKSTSEPQIDGQQNVKLADIELNDDEGLCLHNKTANTIFEELHDWKEWFGQLSFYRFGMVYMFFRLYSNVSSTMISFYIESVLKFKNSDVENVQIPIQVALIPLSLYIMSVITSISLSKLYKLLGKKITLMVGTILCLLTSFALIFLNEDNAYFMYAISPFIGIAQAITLNTGIALISDVIGLKGQSGAFVFGAYSCIDKISSGIVLFFCSYGNILDDQNLILWLTVLVPSISCFSGCLLVITAPIKKQEENTKVEKKDDKHIKSLVDELAT</sequence>
<comment type="similarity">
    <text evidence="1">Belongs to the major facilitator superfamily.</text>
</comment>
<name>A0A8S1YH30_9CILI</name>
<keyword evidence="3" id="KW-0472">Membrane</keyword>
<dbReference type="InterPro" id="IPR039672">
    <property type="entry name" value="MFS_2"/>
</dbReference>
<feature type="transmembrane region" description="Helical" evidence="3">
    <location>
        <begin position="113"/>
        <end position="131"/>
    </location>
</feature>
<dbReference type="PANTHER" id="PTHR11328">
    <property type="entry name" value="MAJOR FACILITATOR SUPERFAMILY DOMAIN-CONTAINING PROTEIN"/>
    <property type="match status" value="1"/>
</dbReference>
<dbReference type="GO" id="GO:0008643">
    <property type="term" value="P:carbohydrate transport"/>
    <property type="evidence" value="ECO:0007669"/>
    <property type="project" value="InterPro"/>
</dbReference>
<keyword evidence="3" id="KW-0812">Transmembrane</keyword>
<dbReference type="GO" id="GO:0005886">
    <property type="term" value="C:plasma membrane"/>
    <property type="evidence" value="ECO:0007669"/>
    <property type="project" value="TreeGrafter"/>
</dbReference>
<feature type="transmembrane region" description="Helical" evidence="3">
    <location>
        <begin position="441"/>
        <end position="460"/>
    </location>
</feature>
<feature type="transmembrane region" description="Helical" evidence="3">
    <location>
        <begin position="466"/>
        <end position="490"/>
    </location>
</feature>
<feature type="transmembrane region" description="Helical" evidence="3">
    <location>
        <begin position="372"/>
        <end position="392"/>
    </location>
</feature>
<dbReference type="EMBL" id="CAJJDO010000162">
    <property type="protein sequence ID" value="CAD8211172.1"/>
    <property type="molecule type" value="Genomic_DNA"/>
</dbReference>
<dbReference type="OrthoDB" id="1730117at2759"/>
<dbReference type="AlphaFoldDB" id="A0A8S1YH30"/>
<evidence type="ECO:0000256" key="2">
    <source>
        <dbReference type="SAM" id="MobiDB-lite"/>
    </source>
</evidence>
<feature type="region of interest" description="Disordered" evidence="2">
    <location>
        <begin position="301"/>
        <end position="322"/>
    </location>
</feature>
<gene>
    <name evidence="4" type="ORF">PPENT_87.1.T1620076</name>
</gene>